<evidence type="ECO:0000313" key="2">
    <source>
        <dbReference type="Proteomes" id="UP000053263"/>
    </source>
</evidence>
<keyword evidence="2" id="KW-1185">Reference proteome</keyword>
<name>A0A0C9SXT9_PLICR</name>
<gene>
    <name evidence="1" type="ORF">PLICRDRAFT_354378</name>
</gene>
<dbReference type="HOGENOM" id="CLU_2923674_0_0_1"/>
<protein>
    <submittedName>
        <fullName evidence="1">Uncharacterized protein</fullName>
    </submittedName>
</protein>
<dbReference type="EMBL" id="KN832570">
    <property type="protein sequence ID" value="KII84605.1"/>
    <property type="molecule type" value="Genomic_DNA"/>
</dbReference>
<organism evidence="1 2">
    <name type="scientific">Plicaturopsis crispa FD-325 SS-3</name>
    <dbReference type="NCBI Taxonomy" id="944288"/>
    <lineage>
        <taxon>Eukaryota</taxon>
        <taxon>Fungi</taxon>
        <taxon>Dikarya</taxon>
        <taxon>Basidiomycota</taxon>
        <taxon>Agaricomycotina</taxon>
        <taxon>Agaricomycetes</taxon>
        <taxon>Agaricomycetidae</taxon>
        <taxon>Amylocorticiales</taxon>
        <taxon>Amylocorticiaceae</taxon>
        <taxon>Plicatura</taxon>
        <taxon>Plicaturopsis crispa</taxon>
    </lineage>
</organism>
<accession>A0A0C9SXT9</accession>
<reference evidence="1 2" key="1">
    <citation type="submission" date="2014-06" db="EMBL/GenBank/DDBJ databases">
        <title>Evolutionary Origins and Diversification of the Mycorrhizal Mutualists.</title>
        <authorList>
            <consortium name="DOE Joint Genome Institute"/>
            <consortium name="Mycorrhizal Genomics Consortium"/>
            <person name="Kohler A."/>
            <person name="Kuo A."/>
            <person name="Nagy L.G."/>
            <person name="Floudas D."/>
            <person name="Copeland A."/>
            <person name="Barry K.W."/>
            <person name="Cichocki N."/>
            <person name="Veneault-Fourrey C."/>
            <person name="LaButti K."/>
            <person name="Lindquist E.A."/>
            <person name="Lipzen A."/>
            <person name="Lundell T."/>
            <person name="Morin E."/>
            <person name="Murat C."/>
            <person name="Riley R."/>
            <person name="Ohm R."/>
            <person name="Sun H."/>
            <person name="Tunlid A."/>
            <person name="Henrissat B."/>
            <person name="Grigoriev I.V."/>
            <person name="Hibbett D.S."/>
            <person name="Martin F."/>
        </authorList>
    </citation>
    <scope>NUCLEOTIDE SEQUENCE [LARGE SCALE GENOMIC DNA]</scope>
    <source>
        <strain evidence="1 2">FD-325 SS-3</strain>
    </source>
</reference>
<sequence length="61" mass="7056">MYFPLRGKLASGRERHEPVRVSLQAPSAISRVPRAVRDPRVKFDILLRGKWSSGRARHAYR</sequence>
<proteinExistence type="predicted"/>
<evidence type="ECO:0000313" key="1">
    <source>
        <dbReference type="EMBL" id="KII84605.1"/>
    </source>
</evidence>
<dbReference type="Proteomes" id="UP000053263">
    <property type="component" value="Unassembled WGS sequence"/>
</dbReference>
<dbReference type="AlphaFoldDB" id="A0A0C9SXT9"/>